<dbReference type="EMBL" id="SBIW01000007">
    <property type="protein sequence ID" value="RWY50318.1"/>
    <property type="molecule type" value="Genomic_DNA"/>
</dbReference>
<keyword evidence="3" id="KW-1185">Reference proteome</keyword>
<dbReference type="Proteomes" id="UP000286701">
    <property type="component" value="Unassembled WGS sequence"/>
</dbReference>
<feature type="transmembrane region" description="Helical" evidence="1">
    <location>
        <begin position="7"/>
        <end position="25"/>
    </location>
</feature>
<organism evidence="2 3">
    <name type="scientific">Mucilaginibacter gilvus</name>
    <dbReference type="NCBI Taxonomy" id="2305909"/>
    <lineage>
        <taxon>Bacteria</taxon>
        <taxon>Pseudomonadati</taxon>
        <taxon>Bacteroidota</taxon>
        <taxon>Sphingobacteriia</taxon>
        <taxon>Sphingobacteriales</taxon>
        <taxon>Sphingobacteriaceae</taxon>
        <taxon>Mucilaginibacter</taxon>
    </lineage>
</organism>
<accession>A0A444MM08</accession>
<gene>
    <name evidence="2" type="ORF">EPL05_16360</name>
</gene>
<keyword evidence="1" id="KW-1133">Transmembrane helix</keyword>
<dbReference type="RefSeq" id="WP_128535049.1">
    <property type="nucleotide sequence ID" value="NZ_SBIW01000007.1"/>
</dbReference>
<protein>
    <submittedName>
        <fullName evidence="2">Uncharacterized protein</fullName>
    </submittedName>
</protein>
<keyword evidence="1" id="KW-0812">Transmembrane</keyword>
<evidence type="ECO:0000313" key="3">
    <source>
        <dbReference type="Proteomes" id="UP000286701"/>
    </source>
</evidence>
<dbReference type="AlphaFoldDB" id="A0A444MM08"/>
<evidence type="ECO:0000313" key="2">
    <source>
        <dbReference type="EMBL" id="RWY50318.1"/>
    </source>
</evidence>
<comment type="caution">
    <text evidence="2">The sequence shown here is derived from an EMBL/GenBank/DDBJ whole genome shotgun (WGS) entry which is preliminary data.</text>
</comment>
<evidence type="ECO:0000256" key="1">
    <source>
        <dbReference type="SAM" id="Phobius"/>
    </source>
</evidence>
<proteinExistence type="predicted"/>
<sequence length="62" mass="6462">MATTHLAKYLSVILYGVSLAVLLFIEVAGMALREILPVGLIVSLSAALILKKKHNSGGLATA</sequence>
<name>A0A444MM08_9SPHI</name>
<reference evidence="2 3" key="1">
    <citation type="submission" date="2019-01" db="EMBL/GenBank/DDBJ databases">
        <title>Mucilaginibacter antarcticum sp. nov., isolated from antarctic soil.</title>
        <authorList>
            <person name="Yan Y.-Q."/>
            <person name="Du Z.-J."/>
        </authorList>
    </citation>
    <scope>NUCLEOTIDE SEQUENCE [LARGE SCALE GENOMIC DNA]</scope>
    <source>
        <strain evidence="2 3">F01003</strain>
    </source>
</reference>
<keyword evidence="1" id="KW-0472">Membrane</keyword>